<keyword evidence="7" id="KW-0255">Endonuclease</keyword>
<dbReference type="STRING" id="1423727.FC34_GL000880"/>
<gene>
    <name evidence="7" type="primary">sbcD</name>
    <name evidence="10" type="ORF">FC34_GL000880</name>
</gene>
<reference evidence="10 11" key="1">
    <citation type="journal article" date="2015" name="Genome Announc.">
        <title>Expanding the biotechnology potential of lactobacilli through comparative genomics of 213 strains and associated genera.</title>
        <authorList>
            <person name="Sun Z."/>
            <person name="Harris H.M."/>
            <person name="McCann A."/>
            <person name="Guo C."/>
            <person name="Argimon S."/>
            <person name="Zhang W."/>
            <person name="Yang X."/>
            <person name="Jeffery I.B."/>
            <person name="Cooney J.C."/>
            <person name="Kagawa T.F."/>
            <person name="Liu W."/>
            <person name="Song Y."/>
            <person name="Salvetti E."/>
            <person name="Wrobel A."/>
            <person name="Rasinkangas P."/>
            <person name="Parkhill J."/>
            <person name="Rea M.C."/>
            <person name="O'Sullivan O."/>
            <person name="Ritari J."/>
            <person name="Douillard F.P."/>
            <person name="Paul Ross R."/>
            <person name="Yang R."/>
            <person name="Briner A.E."/>
            <person name="Felis G.E."/>
            <person name="de Vos W.M."/>
            <person name="Barrangou R."/>
            <person name="Klaenhammer T.R."/>
            <person name="Caufield P.W."/>
            <person name="Cui Y."/>
            <person name="Zhang H."/>
            <person name="O'Toole P.W."/>
        </authorList>
    </citation>
    <scope>NUCLEOTIDE SEQUENCE [LARGE SCALE GENOMIC DNA]</scope>
    <source>
        <strain evidence="10 11">DSM 23927</strain>
    </source>
</reference>
<dbReference type="InterPro" id="IPR029052">
    <property type="entry name" value="Metallo-depent_PP-like"/>
</dbReference>
<dbReference type="GO" id="GO:0004519">
    <property type="term" value="F:endonuclease activity"/>
    <property type="evidence" value="ECO:0007669"/>
    <property type="project" value="UniProtKB-KW"/>
</dbReference>
<evidence type="ECO:0000256" key="6">
    <source>
        <dbReference type="ARBA" id="ARBA00022839"/>
    </source>
</evidence>
<organism evidence="10 11">
    <name type="scientific">Lacticaseibacillus brantae DSM 23927</name>
    <dbReference type="NCBI Taxonomy" id="1423727"/>
    <lineage>
        <taxon>Bacteria</taxon>
        <taxon>Bacillati</taxon>
        <taxon>Bacillota</taxon>
        <taxon>Bacilli</taxon>
        <taxon>Lactobacillales</taxon>
        <taxon>Lactobacillaceae</taxon>
        <taxon>Lacticaseibacillus</taxon>
    </lineage>
</organism>
<evidence type="ECO:0000259" key="8">
    <source>
        <dbReference type="Pfam" id="PF00149"/>
    </source>
</evidence>
<dbReference type="RefSeq" id="WP_057894181.1">
    <property type="nucleotide sequence ID" value="NZ_AYZQ01000002.1"/>
</dbReference>
<evidence type="ECO:0000313" key="11">
    <source>
        <dbReference type="Proteomes" id="UP000051672"/>
    </source>
</evidence>
<evidence type="ECO:0000256" key="5">
    <source>
        <dbReference type="ARBA" id="ARBA00022801"/>
    </source>
</evidence>
<proteinExistence type="inferred from homology"/>
<dbReference type="OrthoDB" id="9773856at2"/>
<dbReference type="GO" id="GO:0006260">
    <property type="term" value="P:DNA replication"/>
    <property type="evidence" value="ECO:0007669"/>
    <property type="project" value="UniProtKB-KW"/>
</dbReference>
<dbReference type="InterPro" id="IPR004593">
    <property type="entry name" value="SbcD"/>
</dbReference>
<dbReference type="CDD" id="cd00840">
    <property type="entry name" value="MPP_Mre11_N"/>
    <property type="match status" value="1"/>
</dbReference>
<feature type="domain" description="Nuclease SbcCD subunit D C-terminal" evidence="9">
    <location>
        <begin position="260"/>
        <end position="347"/>
    </location>
</feature>
<dbReference type="InterPro" id="IPR041796">
    <property type="entry name" value="Mre11_N"/>
</dbReference>
<dbReference type="EMBL" id="AYZQ01000002">
    <property type="protein sequence ID" value="KRM71903.1"/>
    <property type="molecule type" value="Genomic_DNA"/>
</dbReference>
<evidence type="ECO:0000256" key="4">
    <source>
        <dbReference type="ARBA" id="ARBA00022722"/>
    </source>
</evidence>
<dbReference type="SUPFAM" id="SSF56300">
    <property type="entry name" value="Metallo-dependent phosphatases"/>
    <property type="match status" value="1"/>
</dbReference>
<dbReference type="InterPro" id="IPR026843">
    <property type="entry name" value="SbcD_C"/>
</dbReference>
<feature type="domain" description="Calcineurin-like phosphoesterase" evidence="8">
    <location>
        <begin position="1"/>
        <end position="213"/>
    </location>
</feature>
<comment type="function">
    <text evidence="7">SbcCD cleaves DNA hairpin structures. These structures can inhibit DNA replication and are intermediates in certain DNA recombination reactions. The complex acts as a 3'-&gt;5' double strand exonuclease that can open hairpins. It also has a 5' single-strand endonuclease activity.</text>
</comment>
<comment type="caution">
    <text evidence="10">The sequence shown here is derived from an EMBL/GenBank/DDBJ whole genome shotgun (WGS) entry which is preliminary data.</text>
</comment>
<dbReference type="Proteomes" id="UP000051672">
    <property type="component" value="Unassembled WGS sequence"/>
</dbReference>
<evidence type="ECO:0000313" key="10">
    <source>
        <dbReference type="EMBL" id="KRM71903.1"/>
    </source>
</evidence>
<keyword evidence="7" id="KW-0235">DNA replication</keyword>
<dbReference type="Gene3D" id="3.60.21.10">
    <property type="match status" value="1"/>
</dbReference>
<name>A0A0R2AY99_9LACO</name>
<dbReference type="Pfam" id="PF00149">
    <property type="entry name" value="Metallophos"/>
    <property type="match status" value="1"/>
</dbReference>
<dbReference type="AlphaFoldDB" id="A0A0R2AY99"/>
<keyword evidence="5 7" id="KW-0378">Hydrolase</keyword>
<evidence type="ECO:0000259" key="9">
    <source>
        <dbReference type="Pfam" id="PF12320"/>
    </source>
</evidence>
<dbReference type="PATRIC" id="fig|1423727.3.peg.886"/>
<dbReference type="PANTHER" id="PTHR30337">
    <property type="entry name" value="COMPONENT OF ATP-DEPENDENT DSDNA EXONUCLEASE"/>
    <property type="match status" value="1"/>
</dbReference>
<dbReference type="GO" id="GO:0008408">
    <property type="term" value="F:3'-5' exonuclease activity"/>
    <property type="evidence" value="ECO:0007669"/>
    <property type="project" value="InterPro"/>
</dbReference>
<dbReference type="NCBIfam" id="TIGR00619">
    <property type="entry name" value="sbcd"/>
    <property type="match status" value="1"/>
</dbReference>
<dbReference type="Pfam" id="PF12320">
    <property type="entry name" value="SbcD_C"/>
    <property type="match status" value="1"/>
</dbReference>
<keyword evidence="11" id="KW-1185">Reference proteome</keyword>
<keyword evidence="7" id="KW-0233">DNA recombination</keyword>
<dbReference type="InterPro" id="IPR004843">
    <property type="entry name" value="Calcineurin-like_PHP"/>
</dbReference>
<keyword evidence="6 7" id="KW-0269">Exonuclease</keyword>
<dbReference type="PANTHER" id="PTHR30337:SF0">
    <property type="entry name" value="NUCLEASE SBCCD SUBUNIT D"/>
    <property type="match status" value="1"/>
</dbReference>
<dbReference type="InterPro" id="IPR050535">
    <property type="entry name" value="DNA_Repair-Maintenance_Comp"/>
</dbReference>
<comment type="similarity">
    <text evidence="1 7">Belongs to the SbcD family.</text>
</comment>
<protein>
    <recommendedName>
        <fullName evidence="3 7">Nuclease SbcCD subunit D</fullName>
    </recommendedName>
</protein>
<comment type="subunit">
    <text evidence="2 7">Heterodimer of SbcC and SbcD.</text>
</comment>
<dbReference type="GO" id="GO:0006310">
    <property type="term" value="P:DNA recombination"/>
    <property type="evidence" value="ECO:0007669"/>
    <property type="project" value="UniProtKB-KW"/>
</dbReference>
<evidence type="ECO:0000256" key="7">
    <source>
        <dbReference type="RuleBase" id="RU363069"/>
    </source>
</evidence>
<sequence length="371" mass="41120">MRFLHTADWHIGRKLAGYDLLADQQAIFDQLVNVAKAQQVDAIVVAGDLYDRALPNEAAVTLVNQMLLTLNREIGLPTLVISGNHDSAVRLGTGRDWFKSTDLFMNTQLDQAFAPVILGNTQFFLLPYFEPFAARSYFDDDQLTNINLAMQPVIDKMVAAFDPTMKHVLVGHFFAAGSEHSDSETLVNVGGLDAVAVSDLAPFDYVALGHLHNRHALNAEKIQYAGSLLKFSVSEANQEKGVYIVDTDTMTREFVALPPTHDVVHLTASFAELTDPAYYQNLKRDAYIAVTLTDRQVIPNVMSQLREIYPQIVSLDRKNGVEVVQPLETVNADLDPMTLLSDFFEQSTGAGLTDQQCKWAQSTLTQAKEVD</sequence>
<evidence type="ECO:0000256" key="3">
    <source>
        <dbReference type="ARBA" id="ARBA00013365"/>
    </source>
</evidence>
<keyword evidence="4 7" id="KW-0540">Nuclease</keyword>
<evidence type="ECO:0000256" key="1">
    <source>
        <dbReference type="ARBA" id="ARBA00010555"/>
    </source>
</evidence>
<evidence type="ECO:0000256" key="2">
    <source>
        <dbReference type="ARBA" id="ARBA00011322"/>
    </source>
</evidence>
<accession>A0A0R2AY99</accession>